<comment type="caution">
    <text evidence="3">The sequence shown here is derived from an EMBL/GenBank/DDBJ whole genome shotgun (WGS) entry which is preliminary data.</text>
</comment>
<evidence type="ECO:0000313" key="3">
    <source>
        <dbReference type="EMBL" id="TDK50353.1"/>
    </source>
</evidence>
<organism evidence="3 4">
    <name type="scientific">Antarcticimicrobium luteum</name>
    <dbReference type="NCBI Taxonomy" id="2547397"/>
    <lineage>
        <taxon>Bacteria</taxon>
        <taxon>Pseudomonadati</taxon>
        <taxon>Pseudomonadota</taxon>
        <taxon>Alphaproteobacteria</taxon>
        <taxon>Rhodobacterales</taxon>
        <taxon>Paracoccaceae</taxon>
        <taxon>Antarcticimicrobium</taxon>
    </lineage>
</organism>
<protein>
    <submittedName>
        <fullName evidence="3">Uncharacterized protein</fullName>
    </submittedName>
</protein>
<evidence type="ECO:0000256" key="1">
    <source>
        <dbReference type="ARBA" id="ARBA00022747"/>
    </source>
</evidence>
<dbReference type="SUPFAM" id="SSF116734">
    <property type="entry name" value="DNA methylase specificity domain"/>
    <property type="match status" value="1"/>
</dbReference>
<dbReference type="RefSeq" id="WP_133359006.1">
    <property type="nucleotide sequence ID" value="NZ_SMUV01000057.1"/>
</dbReference>
<dbReference type="InterPro" id="IPR044946">
    <property type="entry name" value="Restrct_endonuc_typeI_TRD_sf"/>
</dbReference>
<dbReference type="GO" id="GO:0009307">
    <property type="term" value="P:DNA restriction-modification system"/>
    <property type="evidence" value="ECO:0007669"/>
    <property type="project" value="UniProtKB-KW"/>
</dbReference>
<proteinExistence type="predicted"/>
<name>A0A4R5VDJ1_9RHOB</name>
<dbReference type="Gene3D" id="3.90.220.20">
    <property type="entry name" value="DNA methylase specificity domains"/>
    <property type="match status" value="1"/>
</dbReference>
<evidence type="ECO:0000256" key="2">
    <source>
        <dbReference type="ARBA" id="ARBA00023125"/>
    </source>
</evidence>
<keyword evidence="4" id="KW-1185">Reference proteome</keyword>
<dbReference type="EMBL" id="SMUV01000057">
    <property type="protein sequence ID" value="TDK50353.1"/>
    <property type="molecule type" value="Genomic_DNA"/>
</dbReference>
<dbReference type="OrthoDB" id="512700at2"/>
<keyword evidence="1" id="KW-0680">Restriction system</keyword>
<reference evidence="3 4" key="1">
    <citation type="submission" date="2019-03" db="EMBL/GenBank/DDBJ databases">
        <title>Ruegeria lutea sp. nov., a novel strain, isolated from marine sediment, the Masan Bay, South Korea.</title>
        <authorList>
            <person name="Kim J."/>
            <person name="Kim D.-Y."/>
            <person name="Lee S.-S."/>
        </authorList>
    </citation>
    <scope>NUCLEOTIDE SEQUENCE [LARGE SCALE GENOMIC DNA]</scope>
    <source>
        <strain evidence="3 4">318-1</strain>
    </source>
</reference>
<sequence>MTFTRAQLKDAVGRRADFPIGTLHFNRDQVDYIEACSTSKPGQLLLILPSGFLELQNKTVRAIRKELFSEYWPTHVADIGDIWSPATSIKFQLMVLAKERSAQCSFATFKRVASLKVSKVHTKVLDASDVALEETFDDLLGWLNGDADEGFCIPTNLVNVERLTPRYHDPQYLALEDEVTSQPFAPLSQLCEVLVPRRTGGEGPVYRLNGANEPIPQTQILFGKTTNVGLLPGDILLSRYRNIRAVLLEQPEPGVTPLDFFLVVRCKSDLISPEYLVTYLSSEFAWSYAERNMSGSVVPKISKSDLLDLPVLLPDPEILERAPSIYHALFPKTDERDRLEQIRKAIFRPEKLAETSLQVFYLTEILGMLSETKLRHLKDIVADDIKEIDKCREAGALKSCVVLCGSVLEAVLLEWLSEIENKDHVNAEGKDRLDLKEVISRLKKHRALMRPHDGNSHRIREKRNVIHPARMLKHDPLSEEEVDGVIEMLKSLLEIRFE</sequence>
<dbReference type="GO" id="GO:0003677">
    <property type="term" value="F:DNA binding"/>
    <property type="evidence" value="ECO:0007669"/>
    <property type="project" value="UniProtKB-KW"/>
</dbReference>
<gene>
    <name evidence="3" type="ORF">E1832_06930</name>
</gene>
<accession>A0A4R5VDJ1</accession>
<dbReference type="AlphaFoldDB" id="A0A4R5VDJ1"/>
<dbReference type="Proteomes" id="UP000295301">
    <property type="component" value="Unassembled WGS sequence"/>
</dbReference>
<evidence type="ECO:0000313" key="4">
    <source>
        <dbReference type="Proteomes" id="UP000295301"/>
    </source>
</evidence>
<keyword evidence="2" id="KW-0238">DNA-binding</keyword>